<evidence type="ECO:0000313" key="3">
    <source>
        <dbReference type="EMBL" id="SFS05436.1"/>
    </source>
</evidence>
<dbReference type="Pfam" id="PF14534">
    <property type="entry name" value="DUF4440"/>
    <property type="match status" value="1"/>
</dbReference>
<keyword evidence="4" id="KW-1185">Reference proteome</keyword>
<dbReference type="STRING" id="474950.SAMN05421771_1082"/>
<evidence type="ECO:0000313" key="4">
    <source>
        <dbReference type="Proteomes" id="UP000199024"/>
    </source>
</evidence>
<reference evidence="3 4" key="1">
    <citation type="submission" date="2016-10" db="EMBL/GenBank/DDBJ databases">
        <authorList>
            <person name="de Groot N.N."/>
        </authorList>
    </citation>
    <scope>NUCLEOTIDE SEQUENCE [LARGE SCALE GENOMIC DNA]</scope>
    <source>
        <strain evidence="3 4">DSM 21001</strain>
    </source>
</reference>
<evidence type="ECO:0000259" key="2">
    <source>
        <dbReference type="Pfam" id="PF14534"/>
    </source>
</evidence>
<dbReference type="EMBL" id="FOZL01000001">
    <property type="protein sequence ID" value="SFS05436.1"/>
    <property type="molecule type" value="Genomic_DNA"/>
</dbReference>
<protein>
    <recommendedName>
        <fullName evidence="2">DUF4440 domain-containing protein</fullName>
    </recommendedName>
</protein>
<dbReference type="Proteomes" id="UP000199024">
    <property type="component" value="Unassembled WGS sequence"/>
</dbReference>
<sequence>MTLRRLCCAASSRGLVLLLAVFAAGVPALCLAKVARHTGKRDVKKQIESMETQWRDAQLTGNIAEMSKLLSDDYFGISMAGEVNTKAQQLERMRTRMLVISKIDLSDMKVKLLGTTAVVTSRAEVQGVNEGTPITGSFRYTRVYQKTPSGQWQITNFEATRLARQSPPTEPEAKP</sequence>
<accession>A0A1I6LPN4</accession>
<keyword evidence="1" id="KW-0732">Signal</keyword>
<proteinExistence type="predicted"/>
<name>A0A1I6LPN4_9BACT</name>
<dbReference type="InterPro" id="IPR032710">
    <property type="entry name" value="NTF2-like_dom_sf"/>
</dbReference>
<feature type="signal peptide" evidence="1">
    <location>
        <begin position="1"/>
        <end position="23"/>
    </location>
</feature>
<dbReference type="Gene3D" id="3.10.450.50">
    <property type="match status" value="1"/>
</dbReference>
<evidence type="ECO:0000256" key="1">
    <source>
        <dbReference type="SAM" id="SignalP"/>
    </source>
</evidence>
<feature type="chain" id="PRO_5011505181" description="DUF4440 domain-containing protein" evidence="1">
    <location>
        <begin position="24"/>
        <end position="175"/>
    </location>
</feature>
<feature type="domain" description="DUF4440" evidence="2">
    <location>
        <begin position="47"/>
        <end position="154"/>
    </location>
</feature>
<gene>
    <name evidence="3" type="ORF">SAMN05421771_1082</name>
</gene>
<dbReference type="SUPFAM" id="SSF54427">
    <property type="entry name" value="NTF2-like"/>
    <property type="match status" value="1"/>
</dbReference>
<dbReference type="InterPro" id="IPR027843">
    <property type="entry name" value="DUF4440"/>
</dbReference>
<dbReference type="OrthoDB" id="123109at2"/>
<organism evidence="3 4">
    <name type="scientific">Granulicella pectinivorans</name>
    <dbReference type="NCBI Taxonomy" id="474950"/>
    <lineage>
        <taxon>Bacteria</taxon>
        <taxon>Pseudomonadati</taxon>
        <taxon>Acidobacteriota</taxon>
        <taxon>Terriglobia</taxon>
        <taxon>Terriglobales</taxon>
        <taxon>Acidobacteriaceae</taxon>
        <taxon>Granulicella</taxon>
    </lineage>
</organism>
<dbReference type="AlphaFoldDB" id="A0A1I6LPN4"/>